<sequence length="73" mass="8228">MYSCPCCGTQLLRFASKNRVYWFCRSCYQEMPIIEVHPLVHYPSGKVGYLNLSSPPLKASGTPLDFNPDLKAS</sequence>
<dbReference type="EMBL" id="JAIHOM010000061">
    <property type="protein sequence ID" value="MCW6037208.1"/>
    <property type="molecule type" value="Genomic_DNA"/>
</dbReference>
<name>A0ABT3L6S6_9CYAN</name>
<gene>
    <name evidence="1" type="ORF">K4A83_13145</name>
</gene>
<dbReference type="RefSeq" id="WP_265265047.1">
    <property type="nucleotide sequence ID" value="NZ_JAIHOM010000061.1"/>
</dbReference>
<organism evidence="1 2">
    <name type="scientific">Spirulina subsalsa FACHB-351</name>
    <dbReference type="NCBI Taxonomy" id="234711"/>
    <lineage>
        <taxon>Bacteria</taxon>
        <taxon>Bacillati</taxon>
        <taxon>Cyanobacteriota</taxon>
        <taxon>Cyanophyceae</taxon>
        <taxon>Spirulinales</taxon>
        <taxon>Spirulinaceae</taxon>
        <taxon>Spirulina</taxon>
    </lineage>
</organism>
<evidence type="ECO:0000313" key="2">
    <source>
        <dbReference type="Proteomes" id="UP001526426"/>
    </source>
</evidence>
<accession>A0ABT3L6S6</accession>
<evidence type="ECO:0000313" key="1">
    <source>
        <dbReference type="EMBL" id="MCW6037208.1"/>
    </source>
</evidence>
<keyword evidence="2" id="KW-1185">Reference proteome</keyword>
<reference evidence="1 2" key="1">
    <citation type="submission" date="2021-08" db="EMBL/GenBank/DDBJ databases">
        <title>Draft genome sequence of Spirulina subsalsa with high tolerance to salinity and hype-accumulation of phycocyanin.</title>
        <authorList>
            <person name="Pei H."/>
            <person name="Jiang L."/>
        </authorList>
    </citation>
    <scope>NUCLEOTIDE SEQUENCE [LARGE SCALE GENOMIC DNA]</scope>
    <source>
        <strain evidence="1 2">FACHB-351</strain>
    </source>
</reference>
<protein>
    <submittedName>
        <fullName evidence="1">Uncharacterized protein</fullName>
    </submittedName>
</protein>
<proteinExistence type="predicted"/>
<comment type="caution">
    <text evidence="1">The sequence shown here is derived from an EMBL/GenBank/DDBJ whole genome shotgun (WGS) entry which is preliminary data.</text>
</comment>
<dbReference type="Proteomes" id="UP001526426">
    <property type="component" value="Unassembled WGS sequence"/>
</dbReference>